<evidence type="ECO:0000313" key="2">
    <source>
        <dbReference type="Proteomes" id="UP000325289"/>
    </source>
</evidence>
<keyword evidence="2" id="KW-1185">Reference proteome</keyword>
<dbReference type="Proteomes" id="UP000325289">
    <property type="component" value="Unassembled WGS sequence"/>
</dbReference>
<sequence length="211" mass="22189">MRRFSKWPIQRHTAASRSLPDALVTASVGLPPAEMPPVVALLLPTFGGAQDVLDALGEACPQALGLFLADPNLLTERLSRQIARHSRWVCNLPSVGQHEHAFRRYLSEVDLDHGREMRVLTDLAAAGLSTIATVSTPRDVDAALSAGPSALLVVPPVPDFVTGAVPLARRAALERSVAAQSDALPILGLRAPGEDALGLDAALLPPSGISL</sequence>
<organism evidence="1 2">
    <name type="scientific">Roseivivax sediminis</name>
    <dbReference type="NCBI Taxonomy" id="936889"/>
    <lineage>
        <taxon>Bacteria</taxon>
        <taxon>Pseudomonadati</taxon>
        <taxon>Pseudomonadota</taxon>
        <taxon>Alphaproteobacteria</taxon>
        <taxon>Rhodobacterales</taxon>
        <taxon>Roseobacteraceae</taxon>
        <taxon>Roseivivax</taxon>
    </lineage>
</organism>
<dbReference type="GO" id="GO:0003824">
    <property type="term" value="F:catalytic activity"/>
    <property type="evidence" value="ECO:0007669"/>
    <property type="project" value="InterPro"/>
</dbReference>
<evidence type="ECO:0008006" key="3">
    <source>
        <dbReference type="Google" id="ProtNLM"/>
    </source>
</evidence>
<evidence type="ECO:0000313" key="1">
    <source>
        <dbReference type="EMBL" id="SFD43974.1"/>
    </source>
</evidence>
<protein>
    <recommendedName>
        <fullName evidence="3">Phosphoenolpyruvate hydrolase-like</fullName>
    </recommendedName>
</protein>
<dbReference type="SUPFAM" id="SSF51621">
    <property type="entry name" value="Phosphoenolpyruvate/pyruvate domain"/>
    <property type="match status" value="1"/>
</dbReference>
<gene>
    <name evidence="1" type="ORF">SAMN04515678_10184</name>
</gene>
<dbReference type="InterPro" id="IPR013785">
    <property type="entry name" value="Aldolase_TIM"/>
</dbReference>
<dbReference type="Gene3D" id="3.20.20.70">
    <property type="entry name" value="Aldolase class I"/>
    <property type="match status" value="1"/>
</dbReference>
<name>A0A1I1SBS3_9RHOB</name>
<reference evidence="1 2" key="1">
    <citation type="submission" date="2016-10" db="EMBL/GenBank/DDBJ databases">
        <authorList>
            <person name="Varghese N."/>
            <person name="Submissions S."/>
        </authorList>
    </citation>
    <scope>NUCLEOTIDE SEQUENCE [LARGE SCALE GENOMIC DNA]</scope>
    <source>
        <strain evidence="2">YIM D21,KCTC 23444,ACCC 10710</strain>
    </source>
</reference>
<proteinExistence type="predicted"/>
<accession>A0A1I1SBS3</accession>
<dbReference type="InterPro" id="IPR015813">
    <property type="entry name" value="Pyrv/PenolPyrv_kinase-like_dom"/>
</dbReference>
<dbReference type="EMBL" id="FOMS01000001">
    <property type="protein sequence ID" value="SFD43974.1"/>
    <property type="molecule type" value="Genomic_DNA"/>
</dbReference>
<dbReference type="AlphaFoldDB" id="A0A1I1SBS3"/>